<proteinExistence type="predicted"/>
<dbReference type="SUPFAM" id="SSF49879">
    <property type="entry name" value="SMAD/FHA domain"/>
    <property type="match status" value="2"/>
</dbReference>
<dbReference type="Pfam" id="PF00498">
    <property type="entry name" value="FHA"/>
    <property type="match status" value="2"/>
</dbReference>
<dbReference type="InterPro" id="IPR050923">
    <property type="entry name" value="Cell_Proc_Reg/RNA_Proc"/>
</dbReference>
<feature type="domain" description="FHA" evidence="1">
    <location>
        <begin position="73"/>
        <end position="117"/>
    </location>
</feature>
<gene>
    <name evidence="2" type="ORF">FRD01_05010</name>
</gene>
<organism evidence="2 3">
    <name type="scientific">Microvenator marinus</name>
    <dbReference type="NCBI Taxonomy" id="2600177"/>
    <lineage>
        <taxon>Bacteria</taxon>
        <taxon>Deltaproteobacteria</taxon>
        <taxon>Bradymonadales</taxon>
        <taxon>Microvenatoraceae</taxon>
        <taxon>Microvenator</taxon>
    </lineage>
</organism>
<accession>A0A5B8XLT5</accession>
<dbReference type="EMBL" id="CP042467">
    <property type="protein sequence ID" value="QED26614.1"/>
    <property type="molecule type" value="Genomic_DNA"/>
</dbReference>
<evidence type="ECO:0000259" key="1">
    <source>
        <dbReference type="PROSITE" id="PS50006"/>
    </source>
</evidence>
<reference evidence="2 3" key="1">
    <citation type="submission" date="2019-08" db="EMBL/GenBank/DDBJ databases">
        <authorList>
            <person name="Liang Q."/>
        </authorList>
    </citation>
    <scope>NUCLEOTIDE SEQUENCE [LARGE SCALE GENOMIC DNA]</scope>
    <source>
        <strain evidence="2 3">V1718</strain>
    </source>
</reference>
<dbReference type="PANTHER" id="PTHR23308">
    <property type="entry name" value="NUCLEAR INHIBITOR OF PROTEIN PHOSPHATASE-1"/>
    <property type="match status" value="1"/>
</dbReference>
<dbReference type="AlphaFoldDB" id="A0A5B8XLT5"/>
<dbReference type="SMART" id="SM00240">
    <property type="entry name" value="FHA"/>
    <property type="match status" value="2"/>
</dbReference>
<dbReference type="InterPro" id="IPR008984">
    <property type="entry name" value="SMAD_FHA_dom_sf"/>
</dbReference>
<evidence type="ECO:0000313" key="2">
    <source>
        <dbReference type="EMBL" id="QED26614.1"/>
    </source>
</evidence>
<dbReference type="PROSITE" id="PS50006">
    <property type="entry name" value="FHA_DOMAIN"/>
    <property type="match status" value="2"/>
</dbReference>
<sequence length="260" mass="29288">MPNARVCTECGAVVPDGHHYCGRCGARYFDEGSGAANETMFFGAMQAPGRAKLILIRGEGLEGLSYHLNATEHVAGRKQGAILFPEDNYLSPRHASFLYRDNVLYLKDEGSHNGTFLRLRGPRAVADGQEILVGEQLLRIEYLNLKAEYPMREETLMYISPPKDYMFRVTQIVRGGKPGASFCSVNNDVLVGREGCDMNFPDDRHASRKHVRLTWKDGQVVVQDHDSRNGTFIRVSNEERLQHGDYVYFGSELMRVEINV</sequence>
<dbReference type="InterPro" id="IPR000253">
    <property type="entry name" value="FHA_dom"/>
</dbReference>
<feature type="domain" description="FHA" evidence="1">
    <location>
        <begin position="189"/>
        <end position="233"/>
    </location>
</feature>
<dbReference type="OrthoDB" id="5497055at2"/>
<name>A0A5B8XLT5_9DELT</name>
<dbReference type="KEGG" id="bbae:FRD01_05010"/>
<keyword evidence="3" id="KW-1185">Reference proteome</keyword>
<dbReference type="CDD" id="cd00060">
    <property type="entry name" value="FHA"/>
    <property type="match status" value="2"/>
</dbReference>
<protein>
    <submittedName>
        <fullName evidence="2">FHA domain-containing protein</fullName>
    </submittedName>
</protein>
<dbReference type="Gene3D" id="2.60.200.20">
    <property type="match status" value="2"/>
</dbReference>
<evidence type="ECO:0000313" key="3">
    <source>
        <dbReference type="Proteomes" id="UP000321595"/>
    </source>
</evidence>
<dbReference type="RefSeq" id="WP_146958205.1">
    <property type="nucleotide sequence ID" value="NZ_CP042467.1"/>
</dbReference>
<dbReference type="Proteomes" id="UP000321595">
    <property type="component" value="Chromosome"/>
</dbReference>